<dbReference type="AlphaFoldDB" id="A0A653ERG6"/>
<protein>
    <submittedName>
        <fullName evidence="1">Uncharacterized protein</fullName>
    </submittedName>
</protein>
<organism evidence="1">
    <name type="scientific">Mycobacterium riyadhense</name>
    <dbReference type="NCBI Taxonomy" id="486698"/>
    <lineage>
        <taxon>Bacteria</taxon>
        <taxon>Bacillati</taxon>
        <taxon>Actinomycetota</taxon>
        <taxon>Actinomycetes</taxon>
        <taxon>Mycobacteriales</taxon>
        <taxon>Mycobacteriaceae</taxon>
        <taxon>Mycobacterium</taxon>
    </lineage>
</organism>
<name>A0A653ERG6_9MYCO</name>
<sequence length="44" mass="4797">MTILLEKPHIDVRKVIAEALESASPSTAARGVFFLLSSDLELAR</sequence>
<reference evidence="1" key="1">
    <citation type="submission" date="2019-05" db="EMBL/GenBank/DDBJ databases">
        <authorList>
            <person name="Naeem R."/>
            <person name="Antony C."/>
            <person name="Guan Q."/>
        </authorList>
    </citation>
    <scope>NUCLEOTIDE SEQUENCE</scope>
    <source>
        <strain evidence="1">2</strain>
    </source>
</reference>
<accession>A0A653ERG6</accession>
<dbReference type="EMBL" id="LR589098">
    <property type="protein sequence ID" value="VTO99998.1"/>
    <property type="molecule type" value="Genomic_DNA"/>
</dbReference>
<gene>
    <name evidence="1" type="ORF">BIN_B_03270</name>
</gene>
<proteinExistence type="predicted"/>
<evidence type="ECO:0000313" key="1">
    <source>
        <dbReference type="EMBL" id="VTO99998.1"/>
    </source>
</evidence>